<keyword evidence="6" id="KW-1185">Reference proteome</keyword>
<dbReference type="GO" id="GO:0004713">
    <property type="term" value="F:protein tyrosine kinase activity"/>
    <property type="evidence" value="ECO:0007669"/>
    <property type="project" value="InterPro"/>
</dbReference>
<dbReference type="PANTHER" id="PTHR44329:SF214">
    <property type="entry name" value="PROTEIN KINASE DOMAIN-CONTAINING PROTEIN"/>
    <property type="match status" value="1"/>
</dbReference>
<organism evidence="5 6">
    <name type="scientific">Aphanomyces stellatus</name>
    <dbReference type="NCBI Taxonomy" id="120398"/>
    <lineage>
        <taxon>Eukaryota</taxon>
        <taxon>Sar</taxon>
        <taxon>Stramenopiles</taxon>
        <taxon>Oomycota</taxon>
        <taxon>Saprolegniomycetes</taxon>
        <taxon>Saprolegniales</taxon>
        <taxon>Verrucalvaceae</taxon>
        <taxon>Aphanomyces</taxon>
    </lineage>
</organism>
<dbReference type="InterPro" id="IPR001245">
    <property type="entry name" value="Ser-Thr/Tyr_kinase_cat_dom"/>
</dbReference>
<dbReference type="SMART" id="SM00239">
    <property type="entry name" value="C2"/>
    <property type="match status" value="1"/>
</dbReference>
<dbReference type="SMART" id="SM00219">
    <property type="entry name" value="TyrKc"/>
    <property type="match status" value="1"/>
</dbReference>
<dbReference type="InterPro" id="IPR011009">
    <property type="entry name" value="Kinase-like_dom_sf"/>
</dbReference>
<protein>
    <submittedName>
        <fullName evidence="5">Aste57867_12282 protein</fullName>
    </submittedName>
</protein>
<evidence type="ECO:0000259" key="3">
    <source>
        <dbReference type="PROSITE" id="PS50011"/>
    </source>
</evidence>
<proteinExistence type="predicted"/>
<dbReference type="CDD" id="cd00030">
    <property type="entry name" value="C2"/>
    <property type="match status" value="1"/>
</dbReference>
<dbReference type="InterPro" id="IPR035892">
    <property type="entry name" value="C2_domain_sf"/>
</dbReference>
<dbReference type="EMBL" id="CAADRA010005369">
    <property type="protein sequence ID" value="VFT89135.1"/>
    <property type="molecule type" value="Genomic_DNA"/>
</dbReference>
<dbReference type="SUPFAM" id="SSF56112">
    <property type="entry name" value="Protein kinase-like (PK-like)"/>
    <property type="match status" value="1"/>
</dbReference>
<sequence>MTKRSDRSGELTLTVLEARDLKRTQLFGLQHPFCVVRVDRQEKTTEVHVDGDATPFWNALFVFRIDRSTSVEIVILTSSSLCVPITIGSVSIPIDLNAWRDRDLREEWLPVQRKAAFSSTMKPQGELRVRMEFKLDSTLHKHPSVIKLPTRSIDKATPELNAIAEDGAAASPPSPAAKSPRPMSPSRLAGPMWAHVPDLKAFDRLFIAPTMLVGGSDPLHPNRLQKVVYDHGPVYMQHDMHADLLVTALQVSPALPQTPHHLLRLLGFTFLDAQWCGVFEYSPPLQWQPHWTREKLDIAVDVAHAMVQLHVAKQQHGQIQLAHVYRDHVKAKLLSFPRQIPLEEMPVPWAAPEVVDAAARTSKMDVFAFGIFLLELDKGHVPFHEERQAWTRGEFLAKVGDLSIESQLSSDCPPPLVALIQKCLAVNPAVRPTSLVVLDRLREIIAADTSPSTHGDNTV</sequence>
<evidence type="ECO:0000313" key="4">
    <source>
        <dbReference type="EMBL" id="KAF0697008.1"/>
    </source>
</evidence>
<dbReference type="EMBL" id="VJMH01005348">
    <property type="protein sequence ID" value="KAF0697008.1"/>
    <property type="molecule type" value="Genomic_DNA"/>
</dbReference>
<dbReference type="PROSITE" id="PS50011">
    <property type="entry name" value="PROTEIN_KINASE_DOM"/>
    <property type="match status" value="1"/>
</dbReference>
<dbReference type="Gene3D" id="1.10.510.10">
    <property type="entry name" value="Transferase(Phosphotransferase) domain 1"/>
    <property type="match status" value="1"/>
</dbReference>
<dbReference type="OrthoDB" id="270970at2759"/>
<dbReference type="InterPro" id="IPR051681">
    <property type="entry name" value="Ser/Thr_Kinases-Pseudokinases"/>
</dbReference>
<dbReference type="InterPro" id="IPR020635">
    <property type="entry name" value="Tyr_kinase_cat_dom"/>
</dbReference>
<dbReference type="InterPro" id="IPR000719">
    <property type="entry name" value="Prot_kinase_dom"/>
</dbReference>
<evidence type="ECO:0000313" key="6">
    <source>
        <dbReference type="Proteomes" id="UP000332933"/>
    </source>
</evidence>
<feature type="region of interest" description="Disordered" evidence="1">
    <location>
        <begin position="166"/>
        <end position="185"/>
    </location>
</feature>
<feature type="compositionally biased region" description="Low complexity" evidence="1">
    <location>
        <begin position="168"/>
        <end position="185"/>
    </location>
</feature>
<evidence type="ECO:0000256" key="1">
    <source>
        <dbReference type="SAM" id="MobiDB-lite"/>
    </source>
</evidence>
<dbReference type="SUPFAM" id="SSF49562">
    <property type="entry name" value="C2 domain (Calcium/lipid-binding domain, CaLB)"/>
    <property type="match status" value="1"/>
</dbReference>
<dbReference type="PANTHER" id="PTHR44329">
    <property type="entry name" value="SERINE/THREONINE-PROTEIN KINASE TNNI3K-RELATED"/>
    <property type="match status" value="1"/>
</dbReference>
<dbReference type="Gene3D" id="2.60.40.150">
    <property type="entry name" value="C2 domain"/>
    <property type="match status" value="1"/>
</dbReference>
<dbReference type="Proteomes" id="UP000332933">
    <property type="component" value="Unassembled WGS sequence"/>
</dbReference>
<dbReference type="Pfam" id="PF07714">
    <property type="entry name" value="PK_Tyr_Ser-Thr"/>
    <property type="match status" value="1"/>
</dbReference>
<dbReference type="GO" id="GO:0005524">
    <property type="term" value="F:ATP binding"/>
    <property type="evidence" value="ECO:0007669"/>
    <property type="project" value="InterPro"/>
</dbReference>
<evidence type="ECO:0000259" key="2">
    <source>
        <dbReference type="PROSITE" id="PS50004"/>
    </source>
</evidence>
<name>A0A485KV41_9STRA</name>
<reference evidence="4" key="2">
    <citation type="submission" date="2019-06" db="EMBL/GenBank/DDBJ databases">
        <title>Genomics analysis of Aphanomyces spp. identifies a new class of oomycete effector associated with host adaptation.</title>
        <authorList>
            <person name="Gaulin E."/>
        </authorList>
    </citation>
    <scope>NUCLEOTIDE SEQUENCE</scope>
    <source>
        <strain evidence="4">CBS 578.67</strain>
    </source>
</reference>
<dbReference type="InterPro" id="IPR000008">
    <property type="entry name" value="C2_dom"/>
</dbReference>
<reference evidence="5 6" key="1">
    <citation type="submission" date="2019-03" db="EMBL/GenBank/DDBJ databases">
        <authorList>
            <person name="Gaulin E."/>
            <person name="Dumas B."/>
        </authorList>
    </citation>
    <scope>NUCLEOTIDE SEQUENCE [LARGE SCALE GENOMIC DNA]</scope>
    <source>
        <strain evidence="5">CBS 568.67</strain>
    </source>
</reference>
<gene>
    <name evidence="5" type="primary">Aste57867_12282</name>
    <name evidence="4" type="ORF">As57867_012237</name>
    <name evidence="5" type="ORF">ASTE57867_12282</name>
</gene>
<dbReference type="AlphaFoldDB" id="A0A485KV41"/>
<dbReference type="GO" id="GO:0004674">
    <property type="term" value="F:protein serine/threonine kinase activity"/>
    <property type="evidence" value="ECO:0007669"/>
    <property type="project" value="TreeGrafter"/>
</dbReference>
<evidence type="ECO:0000313" key="5">
    <source>
        <dbReference type="EMBL" id="VFT89135.1"/>
    </source>
</evidence>
<dbReference type="Pfam" id="PF00168">
    <property type="entry name" value="C2"/>
    <property type="match status" value="1"/>
</dbReference>
<feature type="domain" description="Protein kinase" evidence="3">
    <location>
        <begin position="21"/>
        <end position="445"/>
    </location>
</feature>
<accession>A0A485KV41</accession>
<dbReference type="PROSITE" id="PS50004">
    <property type="entry name" value="C2"/>
    <property type="match status" value="1"/>
</dbReference>
<feature type="domain" description="C2" evidence="2">
    <location>
        <begin position="1"/>
        <end position="109"/>
    </location>
</feature>